<dbReference type="Proteomes" id="UP000255103">
    <property type="component" value="Unassembled WGS sequence"/>
</dbReference>
<feature type="domain" description="Glycosyl transferase family 25" evidence="1">
    <location>
        <begin position="2"/>
        <end position="176"/>
    </location>
</feature>
<evidence type="ECO:0000259" key="1">
    <source>
        <dbReference type="Pfam" id="PF01755"/>
    </source>
</evidence>
<dbReference type="Pfam" id="PF01755">
    <property type="entry name" value="Glyco_transf_25"/>
    <property type="match status" value="1"/>
</dbReference>
<evidence type="ECO:0000313" key="2">
    <source>
        <dbReference type="EMBL" id="STP10646.1"/>
    </source>
</evidence>
<evidence type="ECO:0000313" key="3">
    <source>
        <dbReference type="Proteomes" id="UP000255103"/>
    </source>
</evidence>
<dbReference type="AlphaFoldDB" id="A0A377JRS8"/>
<dbReference type="GO" id="GO:0016740">
    <property type="term" value="F:transferase activity"/>
    <property type="evidence" value="ECO:0007669"/>
    <property type="project" value="UniProtKB-KW"/>
</dbReference>
<dbReference type="EC" id="2.-.-.-" evidence="2"/>
<proteinExistence type="predicted"/>
<protein>
    <submittedName>
        <fullName evidence="2">Lipooligosaccharide 5G8 epitope biosynthesis-protein</fullName>
        <ecNumber evidence="2">2.-.-.-</ecNumber>
    </submittedName>
</protein>
<accession>A0A377JRS8</accession>
<dbReference type="InterPro" id="IPR002654">
    <property type="entry name" value="Glyco_trans_25"/>
</dbReference>
<dbReference type="EMBL" id="UGHX01000001">
    <property type="protein sequence ID" value="STP10646.1"/>
    <property type="molecule type" value="Genomic_DNA"/>
</dbReference>
<organism evidence="2 3">
    <name type="scientific">Helicobacter cinaedi</name>
    <dbReference type="NCBI Taxonomy" id="213"/>
    <lineage>
        <taxon>Bacteria</taxon>
        <taxon>Pseudomonadati</taxon>
        <taxon>Campylobacterota</taxon>
        <taxon>Epsilonproteobacteria</taxon>
        <taxon>Campylobacterales</taxon>
        <taxon>Helicobacteraceae</taxon>
        <taxon>Helicobacter</taxon>
    </lineage>
</organism>
<dbReference type="RefSeq" id="WP_115721456.1">
    <property type="nucleotide sequence ID" value="NZ_UGHX01000001.1"/>
</dbReference>
<keyword evidence="2" id="KW-0808">Transferase</keyword>
<gene>
    <name evidence="2" type="primary">lex1</name>
    <name evidence="2" type="ORF">NCTC12219_00522</name>
</gene>
<name>A0A377JRS8_9HELI</name>
<reference evidence="2 3" key="1">
    <citation type="submission" date="2018-06" db="EMBL/GenBank/DDBJ databases">
        <authorList>
            <consortium name="Pathogen Informatics"/>
            <person name="Doyle S."/>
        </authorList>
    </citation>
    <scope>NUCLEOTIDE SEQUENCE [LARGE SCALE GENOMIC DNA]</scope>
    <source>
        <strain evidence="2 3">NCTC12219</strain>
    </source>
</reference>
<sequence>MKLFIINLAQATERKALMSKQFENLDSKLKEKYEIIFFNAINAQAKEHLDFKQYSKIKSLLFRGKELSNGERACFASHYTLWQKCIESNEPIIVLEDDVEILPHFWQELERIEQSEFAYVRLMYLATNMEFDEIDKGFYVTFDRAAGTQGYYLTPKAARAFIESAKSWYRPVDDYMDMFYIHKIPIVCVKPVIQEMGVNTTISGREQKPSLLLKIVRECVRLLFQIRRFIFLFFFKNTLLLPKESLQKIHLGRENREILTSKDISNL</sequence>
<dbReference type="CDD" id="cd06532">
    <property type="entry name" value="Glyco_transf_25"/>
    <property type="match status" value="1"/>
</dbReference>